<sequence>MTFNTRKTVCQPDADAWSDVEDFRDFPILTSTRKAFRSLLGKASLSFDGLANIAEQDPAVCLHMLLRIAKRNPKSLEQISTAAGCISLLGMEEVVLLVKQLPVVREHSTRSSERNYVAMLHTAALAGRLAGQWATLKPGMNQHQAHWAAMLASAPFWPWHLVQVEASQEVLHQLAKNKEIVPAFQDCFSTLDKKHLKRWHNLARKLSLPHVCQSLWQESLWPIIQSWKILRQTNVLHIEGNKQLKHQCQQSEMLIYCSNMLAMHYRIGAYRYKSQRWVKLTAHLLNLETDTVHRQVVEQSLQLARQGMLLSSVNSLLAPTHSRVLYPAAIHCEHKTVSMTMERDAPIAVTPPKNTPILRKIDQKKLNKLLHQLEQEAESFGDWHFLMRSVLKGITEGIGLKHAYVMIQNKLGTAAKVYYQQGLAETDPLCQFGIALDKASVFKKMLEKPASLMITDQNRSKMLRGISPAQQSVLPQQFMMMSLFSNERAIGIIFADLGNAEHNQPMQPSEYIAFKSLCMATNKSLGKLALVTKKKASSNNSNPTQRRA</sequence>
<dbReference type="Gene3D" id="3.30.450.40">
    <property type="match status" value="1"/>
</dbReference>
<reference evidence="2" key="1">
    <citation type="journal article" date="2017" name="Proc. Natl. Acad. Sci. U.S.A.">
        <title>Simulation of Deepwater Horizon oil plume reveals substrate specialization within a complex community of hydrocarbon degraders.</title>
        <authorList>
            <person name="Hu P."/>
            <person name="Dubinsky E.A."/>
            <person name="Probst A.J."/>
            <person name="Wang J."/>
            <person name="Sieber C.M.K."/>
            <person name="Tom L.M."/>
            <person name="Gardinali P."/>
            <person name="Banfield J.F."/>
            <person name="Atlas R.M."/>
            <person name="Andersen G.L."/>
        </authorList>
    </citation>
    <scope>NUCLEOTIDE SEQUENCE [LARGE SCALE GENOMIC DNA]</scope>
</reference>
<dbReference type="InterPro" id="IPR029016">
    <property type="entry name" value="GAF-like_dom_sf"/>
</dbReference>
<dbReference type="Gene3D" id="1.10.3210.10">
    <property type="entry name" value="Hypothetical protein af1432"/>
    <property type="match status" value="1"/>
</dbReference>
<accession>A0A1Y5HAM4</accession>
<evidence type="ECO:0008006" key="3">
    <source>
        <dbReference type="Google" id="ProtNLM"/>
    </source>
</evidence>
<dbReference type="SUPFAM" id="SSF109604">
    <property type="entry name" value="HD-domain/PDEase-like"/>
    <property type="match status" value="1"/>
</dbReference>
<organism evidence="1 2">
    <name type="scientific">Oleispira antarctica</name>
    <dbReference type="NCBI Taxonomy" id="188908"/>
    <lineage>
        <taxon>Bacteria</taxon>
        <taxon>Pseudomonadati</taxon>
        <taxon>Pseudomonadota</taxon>
        <taxon>Gammaproteobacteria</taxon>
        <taxon>Oceanospirillales</taxon>
        <taxon>Oceanospirillaceae</taxon>
        <taxon>Oleispira</taxon>
    </lineage>
</organism>
<dbReference type="AlphaFoldDB" id="A0A1Y5HAM4"/>
<protein>
    <recommendedName>
        <fullName evidence="3">HDOD domain-containing protein</fullName>
    </recommendedName>
</protein>
<dbReference type="Proteomes" id="UP000227088">
    <property type="component" value="Unassembled WGS sequence"/>
</dbReference>
<proteinExistence type="predicted"/>
<evidence type="ECO:0000313" key="2">
    <source>
        <dbReference type="Proteomes" id="UP000227088"/>
    </source>
</evidence>
<dbReference type="EMBL" id="MABE01000719">
    <property type="protein sequence ID" value="OUS34271.1"/>
    <property type="molecule type" value="Genomic_DNA"/>
</dbReference>
<comment type="caution">
    <text evidence="1">The sequence shown here is derived from an EMBL/GenBank/DDBJ whole genome shotgun (WGS) entry which is preliminary data.</text>
</comment>
<name>A0A1Y5HAM4_OLEAN</name>
<gene>
    <name evidence="1" type="ORF">A9R00_12575</name>
</gene>
<evidence type="ECO:0000313" key="1">
    <source>
        <dbReference type="EMBL" id="OUS34271.1"/>
    </source>
</evidence>